<gene>
    <name evidence="1" type="ORF">EDD72_12528</name>
</gene>
<dbReference type="EMBL" id="SMAB01000025">
    <property type="protein sequence ID" value="TCS78784.1"/>
    <property type="molecule type" value="Genomic_DNA"/>
</dbReference>
<protein>
    <submittedName>
        <fullName evidence="1">Uncharacterized protein</fullName>
    </submittedName>
</protein>
<reference evidence="1 2" key="1">
    <citation type="submission" date="2019-03" db="EMBL/GenBank/DDBJ databases">
        <title>Genomic Encyclopedia of Type Strains, Phase IV (KMG-IV): sequencing the most valuable type-strain genomes for metagenomic binning, comparative biology and taxonomic classification.</title>
        <authorList>
            <person name="Goeker M."/>
        </authorList>
    </citation>
    <scope>NUCLEOTIDE SEQUENCE [LARGE SCALE GENOMIC DNA]</scope>
    <source>
        <strain evidence="1 2">DSM 23802</strain>
    </source>
</reference>
<name>A0A4R3K770_9BACI</name>
<organism evidence="1 2">
    <name type="scientific">Tepidibacillus fermentans</name>
    <dbReference type="NCBI Taxonomy" id="1281767"/>
    <lineage>
        <taxon>Bacteria</taxon>
        <taxon>Bacillati</taxon>
        <taxon>Bacillota</taxon>
        <taxon>Bacilli</taxon>
        <taxon>Bacillales</taxon>
        <taxon>Bacillaceae</taxon>
        <taxon>Tepidibacillus</taxon>
    </lineage>
</organism>
<dbReference type="AlphaFoldDB" id="A0A4R3K770"/>
<evidence type="ECO:0000313" key="1">
    <source>
        <dbReference type="EMBL" id="TCS78784.1"/>
    </source>
</evidence>
<evidence type="ECO:0000313" key="2">
    <source>
        <dbReference type="Proteomes" id="UP000295788"/>
    </source>
</evidence>
<accession>A0A4R3K770</accession>
<dbReference type="Proteomes" id="UP000295788">
    <property type="component" value="Unassembled WGS sequence"/>
</dbReference>
<keyword evidence="2" id="KW-1185">Reference proteome</keyword>
<sequence>MALAGKVAAVYVSDVAAAPVTFTDQATTADAIYTRYQALMVKLFR</sequence>
<comment type="caution">
    <text evidence="1">The sequence shown here is derived from an EMBL/GenBank/DDBJ whole genome shotgun (WGS) entry which is preliminary data.</text>
</comment>
<proteinExistence type="predicted"/>